<protein>
    <submittedName>
        <fullName evidence="1">Uncharacterized protein</fullName>
    </submittedName>
</protein>
<dbReference type="STRING" id="1798382.A3D77_05355"/>
<name>A0A1F5ZMD3_9BACT</name>
<proteinExistence type="predicted"/>
<accession>A0A1F5ZMD3</accession>
<comment type="caution">
    <text evidence="1">The sequence shown here is derived from an EMBL/GenBank/DDBJ whole genome shotgun (WGS) entry which is preliminary data.</text>
</comment>
<dbReference type="Proteomes" id="UP000176923">
    <property type="component" value="Unassembled WGS sequence"/>
</dbReference>
<sequence length="275" mass="32175">MISKYLFLTISGFCIKIIFKPSYDMSIQTDLISEIITKYKSYISKSNPLKSDFKIAITEQNINTINFIPDNQNKSIYLFTNFYEKKRVNYYVTYYYISLYQFNHLLLTIIEKLLSLNRGFILRCTGFLYLNKHILTTTYQNTSLPLTNTSFPKDKITINKSAIIKKIGAHFFAFQNPCADSRKKSSGYPIDKLIIFTDTLTSSYFVRMQNKNDFINIIIRHSNISKYSDASLENSESYAESMKTILSFISKVDVWNLRIGKKRIQQEGFLKYLKK</sequence>
<dbReference type="EMBL" id="MFJL01000038">
    <property type="protein sequence ID" value="OGG13262.1"/>
    <property type="molecule type" value="Genomic_DNA"/>
</dbReference>
<evidence type="ECO:0000313" key="1">
    <source>
        <dbReference type="EMBL" id="OGG13262.1"/>
    </source>
</evidence>
<organism evidence="1 2">
    <name type="scientific">Candidatus Gottesmanbacteria bacterium RIFCSPHIGHO2_02_FULL_39_11</name>
    <dbReference type="NCBI Taxonomy" id="1798382"/>
    <lineage>
        <taxon>Bacteria</taxon>
        <taxon>Candidatus Gottesmaniibacteriota</taxon>
    </lineage>
</organism>
<evidence type="ECO:0000313" key="2">
    <source>
        <dbReference type="Proteomes" id="UP000176923"/>
    </source>
</evidence>
<reference evidence="1 2" key="1">
    <citation type="journal article" date="2016" name="Nat. Commun.">
        <title>Thousands of microbial genomes shed light on interconnected biogeochemical processes in an aquifer system.</title>
        <authorList>
            <person name="Anantharaman K."/>
            <person name="Brown C.T."/>
            <person name="Hug L.A."/>
            <person name="Sharon I."/>
            <person name="Castelle C.J."/>
            <person name="Probst A.J."/>
            <person name="Thomas B.C."/>
            <person name="Singh A."/>
            <person name="Wilkins M.J."/>
            <person name="Karaoz U."/>
            <person name="Brodie E.L."/>
            <person name="Williams K.H."/>
            <person name="Hubbard S.S."/>
            <person name="Banfield J.F."/>
        </authorList>
    </citation>
    <scope>NUCLEOTIDE SEQUENCE [LARGE SCALE GENOMIC DNA]</scope>
</reference>
<dbReference type="AlphaFoldDB" id="A0A1F5ZMD3"/>
<gene>
    <name evidence="1" type="ORF">A3D77_05355</name>
</gene>